<dbReference type="SUPFAM" id="SSF52172">
    <property type="entry name" value="CheY-like"/>
    <property type="match status" value="1"/>
</dbReference>
<dbReference type="Gene3D" id="1.10.8.60">
    <property type="match status" value="1"/>
</dbReference>
<dbReference type="InterPro" id="IPR002078">
    <property type="entry name" value="Sigma_54_int"/>
</dbReference>
<dbReference type="PROSITE" id="PS50045">
    <property type="entry name" value="SIGMA54_INTERACT_4"/>
    <property type="match status" value="1"/>
</dbReference>
<gene>
    <name evidence="8" type="ORF">ACFOEE_03595</name>
</gene>
<feature type="domain" description="Response regulatory" evidence="7">
    <location>
        <begin position="5"/>
        <end position="119"/>
    </location>
</feature>
<dbReference type="InterPro" id="IPR025944">
    <property type="entry name" value="Sigma_54_int_dom_CS"/>
</dbReference>
<dbReference type="Pfam" id="PF25601">
    <property type="entry name" value="AAA_lid_14"/>
    <property type="match status" value="1"/>
</dbReference>
<dbReference type="Pfam" id="PF00072">
    <property type="entry name" value="Response_reg"/>
    <property type="match status" value="1"/>
</dbReference>
<evidence type="ECO:0000313" key="9">
    <source>
        <dbReference type="Proteomes" id="UP001595453"/>
    </source>
</evidence>
<dbReference type="InterPro" id="IPR011006">
    <property type="entry name" value="CheY-like_superfamily"/>
</dbReference>
<keyword evidence="9" id="KW-1185">Reference proteome</keyword>
<dbReference type="SUPFAM" id="SSF52540">
    <property type="entry name" value="P-loop containing nucleoside triphosphate hydrolases"/>
    <property type="match status" value="1"/>
</dbReference>
<dbReference type="PANTHER" id="PTHR32071:SF116">
    <property type="entry name" value="TRANSCRIPTIONAL REGULATORY PROTEIN GLRR"/>
    <property type="match status" value="1"/>
</dbReference>
<dbReference type="InterPro" id="IPR009057">
    <property type="entry name" value="Homeodomain-like_sf"/>
</dbReference>
<dbReference type="RefSeq" id="WP_377121000.1">
    <property type="nucleotide sequence ID" value="NZ_JBHRSD010000006.1"/>
</dbReference>
<dbReference type="PROSITE" id="PS50110">
    <property type="entry name" value="RESPONSE_REGULATORY"/>
    <property type="match status" value="1"/>
</dbReference>
<feature type="modified residue" description="4-aspartylphosphate" evidence="5">
    <location>
        <position position="54"/>
    </location>
</feature>
<evidence type="ECO:0000259" key="6">
    <source>
        <dbReference type="PROSITE" id="PS50045"/>
    </source>
</evidence>
<dbReference type="SMART" id="SM00448">
    <property type="entry name" value="REC"/>
    <property type="match status" value="1"/>
</dbReference>
<dbReference type="InterPro" id="IPR027417">
    <property type="entry name" value="P-loop_NTPase"/>
</dbReference>
<dbReference type="CDD" id="cd00156">
    <property type="entry name" value="REC"/>
    <property type="match status" value="1"/>
</dbReference>
<proteinExistence type="predicted"/>
<keyword evidence="3" id="KW-0805">Transcription regulation</keyword>
<keyword evidence="2" id="KW-0067">ATP-binding</keyword>
<evidence type="ECO:0000256" key="3">
    <source>
        <dbReference type="ARBA" id="ARBA00023015"/>
    </source>
</evidence>
<keyword evidence="5" id="KW-0597">Phosphoprotein</keyword>
<organism evidence="8 9">
    <name type="scientific">Pseudoalteromonas fenneropenaei</name>
    <dbReference type="NCBI Taxonomy" id="1737459"/>
    <lineage>
        <taxon>Bacteria</taxon>
        <taxon>Pseudomonadati</taxon>
        <taxon>Pseudomonadota</taxon>
        <taxon>Gammaproteobacteria</taxon>
        <taxon>Alteromonadales</taxon>
        <taxon>Pseudoalteromonadaceae</taxon>
        <taxon>Pseudoalteromonas</taxon>
    </lineage>
</organism>
<dbReference type="Gene3D" id="3.40.50.300">
    <property type="entry name" value="P-loop containing nucleotide triphosphate hydrolases"/>
    <property type="match status" value="1"/>
</dbReference>
<keyword evidence="4" id="KW-0804">Transcription</keyword>
<dbReference type="PROSITE" id="PS00688">
    <property type="entry name" value="SIGMA54_INTERACT_3"/>
    <property type="match status" value="1"/>
</dbReference>
<dbReference type="Gene3D" id="1.10.10.60">
    <property type="entry name" value="Homeodomain-like"/>
    <property type="match status" value="1"/>
</dbReference>
<dbReference type="SUPFAM" id="SSF46689">
    <property type="entry name" value="Homeodomain-like"/>
    <property type="match status" value="1"/>
</dbReference>
<dbReference type="SMART" id="SM00382">
    <property type="entry name" value="AAA"/>
    <property type="match status" value="1"/>
</dbReference>
<dbReference type="PANTHER" id="PTHR32071">
    <property type="entry name" value="TRANSCRIPTIONAL REGULATORY PROTEIN"/>
    <property type="match status" value="1"/>
</dbReference>
<evidence type="ECO:0000259" key="7">
    <source>
        <dbReference type="PROSITE" id="PS50110"/>
    </source>
</evidence>
<keyword evidence="1" id="KW-0547">Nucleotide-binding</keyword>
<dbReference type="Gene3D" id="3.40.50.2300">
    <property type="match status" value="1"/>
</dbReference>
<sequence>MSLARILVVDDDVDFSELLAIRIGSFGYEVSTAHRATLALQQLEQQHFDLVLTDLRMANMDGMALFTEIRKRFAGLPVVMMTAHGSIPDAVQATQQGMAGFLTKPIDTQALQDTLATCLKGRQQATLSQQSGEFYGLYYQSEAMHQLAHKLATLAQSHANVLIQGESGTGKEVTANAIHRASQMAGGPFVAINCGAVPAQLLESELFGHVKGAFTGATQDKLGLVQSADRGTLFLDEIADMPLELQVKLLRVLQERKVRPVGSQHESKINVRFLSASHKDLWQAVQQGQFREDLYYRLNVVSVTLPALRERPQDIPYLANHFLHKLADKQFAPAAMTALLNYRWPGNIRQLSNVIEHCVALTAGKLISENTVRAALPGQQAEEFPGLNDAKRQFELDYIKKVMSLCQGNVAEAAKLAKRNRSDFYKLLKKHNIPC</sequence>
<dbReference type="InterPro" id="IPR001789">
    <property type="entry name" value="Sig_transdc_resp-reg_receiver"/>
</dbReference>
<dbReference type="InterPro" id="IPR058031">
    <property type="entry name" value="AAA_lid_NorR"/>
</dbReference>
<comment type="caution">
    <text evidence="8">The sequence shown here is derived from an EMBL/GenBank/DDBJ whole genome shotgun (WGS) entry which is preliminary data.</text>
</comment>
<dbReference type="CDD" id="cd00009">
    <property type="entry name" value="AAA"/>
    <property type="match status" value="1"/>
</dbReference>
<dbReference type="Pfam" id="PF00158">
    <property type="entry name" value="Sigma54_activat"/>
    <property type="match status" value="1"/>
</dbReference>
<name>A0ABV7CG76_9GAMM</name>
<feature type="domain" description="Sigma-54 factor interaction" evidence="6">
    <location>
        <begin position="137"/>
        <end position="360"/>
    </location>
</feature>
<dbReference type="InterPro" id="IPR003593">
    <property type="entry name" value="AAA+_ATPase"/>
</dbReference>
<protein>
    <submittedName>
        <fullName evidence="8">Sigma-54-dependent transcriptional regulator</fullName>
    </submittedName>
</protein>
<dbReference type="Proteomes" id="UP001595453">
    <property type="component" value="Unassembled WGS sequence"/>
</dbReference>
<evidence type="ECO:0000256" key="1">
    <source>
        <dbReference type="ARBA" id="ARBA00022741"/>
    </source>
</evidence>
<evidence type="ECO:0000256" key="5">
    <source>
        <dbReference type="PROSITE-ProRule" id="PRU00169"/>
    </source>
</evidence>
<accession>A0ABV7CG76</accession>
<dbReference type="EMBL" id="JBHRSD010000006">
    <property type="protein sequence ID" value="MFC3031607.1"/>
    <property type="molecule type" value="Genomic_DNA"/>
</dbReference>
<evidence type="ECO:0000313" key="8">
    <source>
        <dbReference type="EMBL" id="MFC3031607.1"/>
    </source>
</evidence>
<evidence type="ECO:0000256" key="4">
    <source>
        <dbReference type="ARBA" id="ARBA00023163"/>
    </source>
</evidence>
<evidence type="ECO:0000256" key="2">
    <source>
        <dbReference type="ARBA" id="ARBA00022840"/>
    </source>
</evidence>
<reference evidence="9" key="1">
    <citation type="journal article" date="2019" name="Int. J. Syst. Evol. Microbiol.">
        <title>The Global Catalogue of Microorganisms (GCM) 10K type strain sequencing project: providing services to taxonomists for standard genome sequencing and annotation.</title>
        <authorList>
            <consortium name="The Broad Institute Genomics Platform"/>
            <consortium name="The Broad Institute Genome Sequencing Center for Infectious Disease"/>
            <person name="Wu L."/>
            <person name="Ma J."/>
        </authorList>
    </citation>
    <scope>NUCLEOTIDE SEQUENCE [LARGE SCALE GENOMIC DNA]</scope>
    <source>
        <strain evidence="9">KCTC 42730</strain>
    </source>
</reference>